<protein>
    <submittedName>
        <fullName evidence="2">Uncharacterized protein</fullName>
    </submittedName>
</protein>
<accession>A0A2W5PKA2</accession>
<evidence type="ECO:0000313" key="2">
    <source>
        <dbReference type="EMBL" id="PZQ45007.1"/>
    </source>
</evidence>
<comment type="caution">
    <text evidence="2">The sequence shown here is derived from an EMBL/GenBank/DDBJ whole genome shotgun (WGS) entry which is preliminary data.</text>
</comment>
<name>A0A2W5PKA2_9BACT</name>
<gene>
    <name evidence="2" type="ORF">DI551_08725</name>
</gene>
<organism evidence="2 3">
    <name type="scientific">Micavibrio aeruginosavorus</name>
    <dbReference type="NCBI Taxonomy" id="349221"/>
    <lineage>
        <taxon>Bacteria</taxon>
        <taxon>Pseudomonadati</taxon>
        <taxon>Bdellovibrionota</taxon>
        <taxon>Bdellovibrionia</taxon>
        <taxon>Bdellovibrionales</taxon>
        <taxon>Pseudobdellovibrionaceae</taxon>
        <taxon>Micavibrio</taxon>
    </lineage>
</organism>
<dbReference type="AlphaFoldDB" id="A0A2W5PKA2"/>
<dbReference type="EMBL" id="QFQB01000067">
    <property type="protein sequence ID" value="PZQ45007.1"/>
    <property type="molecule type" value="Genomic_DNA"/>
</dbReference>
<proteinExistence type="predicted"/>
<evidence type="ECO:0000313" key="3">
    <source>
        <dbReference type="Proteomes" id="UP000249417"/>
    </source>
</evidence>
<feature type="region of interest" description="Disordered" evidence="1">
    <location>
        <begin position="66"/>
        <end position="85"/>
    </location>
</feature>
<sequence>MTVEAEIARKIGYRMEVKKHALSQLQDGSVKVTFTIHPQEVDQRLYADLMGQRYVAVIVPLNDDDTPKVSGGHASQQTAAPEAPIPPAPFSKWSELKYVVRAGILAENEDFMAYAALQKFDDAAEYIRDVCGVQSRREIDINPKSREAFDRMHNSFTHWRDYERSAA</sequence>
<dbReference type="Proteomes" id="UP000249417">
    <property type="component" value="Unassembled WGS sequence"/>
</dbReference>
<evidence type="ECO:0000256" key="1">
    <source>
        <dbReference type="SAM" id="MobiDB-lite"/>
    </source>
</evidence>
<reference evidence="2 3" key="1">
    <citation type="submission" date="2017-08" db="EMBL/GenBank/DDBJ databases">
        <title>Infants hospitalized years apart are colonized by the same room-sourced microbial strains.</title>
        <authorList>
            <person name="Brooks B."/>
            <person name="Olm M.R."/>
            <person name="Firek B.A."/>
            <person name="Baker R."/>
            <person name="Thomas B.C."/>
            <person name="Morowitz M.J."/>
            <person name="Banfield J.F."/>
        </authorList>
    </citation>
    <scope>NUCLEOTIDE SEQUENCE [LARGE SCALE GENOMIC DNA]</scope>
    <source>
        <strain evidence="2">S2_005_002_R2_29</strain>
    </source>
</reference>